<dbReference type="HOGENOM" id="CLU_662288_0_0_1"/>
<dbReference type="GO" id="GO:1901135">
    <property type="term" value="P:carbohydrate derivative metabolic process"/>
    <property type="evidence" value="ECO:0007669"/>
    <property type="project" value="InterPro"/>
</dbReference>
<sequence>MANHRHHERPGPVQTSAVYLLGRPAGPVERPPSPPSPGGTPFCPPAHQEPPPLLDGDIIPALGTNSSPPPPPIPRSVPAAAAAASPRTLASPVVTAPPSPSLRPAGWGPEATDRLAGAVRVLNAEAAALSSLARLYATDAAARAAFDAAASAVARSQGRGGTLVVSGVGKSGHVARKLAATFSSLSVRAAFMHPTEALHGDLGLLAPRRDAALLVSFSGRTSELCALATHLAPDLPVVVVTAAPDGECEIASLLRGARGRVRRGGGSGGGSAAASGASSVVGGAVRAGYEFDGGPDAVDGSRAWAVSSGDEDMGDGAAHGAPVVVLPAPIPVSEVDCLGIAAPTASTTVALALGDALAVVVGRELHGGVEGVASVFAKNHPGGAIGAAMSASRGTPSPSTFNDSRPDTPGSELGR</sequence>
<feature type="region of interest" description="Disordered" evidence="1">
    <location>
        <begin position="1"/>
        <end position="108"/>
    </location>
</feature>
<organism evidence="3">
    <name type="scientific">Gaeumannomyces tritici (strain R3-111a-1)</name>
    <name type="common">Wheat and barley take-all root rot fungus</name>
    <name type="synonym">Gaeumannomyces graminis var. tritici</name>
    <dbReference type="NCBI Taxonomy" id="644352"/>
    <lineage>
        <taxon>Eukaryota</taxon>
        <taxon>Fungi</taxon>
        <taxon>Dikarya</taxon>
        <taxon>Ascomycota</taxon>
        <taxon>Pezizomycotina</taxon>
        <taxon>Sordariomycetes</taxon>
        <taxon>Sordariomycetidae</taxon>
        <taxon>Magnaporthales</taxon>
        <taxon>Magnaporthaceae</taxon>
        <taxon>Gaeumannomyces</taxon>
    </lineage>
</organism>
<reference evidence="3" key="3">
    <citation type="submission" date="2010-09" db="EMBL/GenBank/DDBJ databases">
        <title>Annotation of Gaeumannomyces graminis var. tritici R3-111a-1.</title>
        <authorList>
            <consortium name="The Broad Institute Genome Sequencing Platform"/>
            <person name="Ma L.-J."/>
            <person name="Dead R."/>
            <person name="Young S.K."/>
            <person name="Zeng Q."/>
            <person name="Gargeya S."/>
            <person name="Fitzgerald M."/>
            <person name="Haas B."/>
            <person name="Abouelleil A."/>
            <person name="Alvarado L."/>
            <person name="Arachchi H.M."/>
            <person name="Berlin A."/>
            <person name="Brown A."/>
            <person name="Chapman S.B."/>
            <person name="Chen Z."/>
            <person name="Dunbar C."/>
            <person name="Freedman E."/>
            <person name="Gearin G."/>
            <person name="Gellesch M."/>
            <person name="Goldberg J."/>
            <person name="Griggs A."/>
            <person name="Gujja S."/>
            <person name="Heiman D."/>
            <person name="Howarth C."/>
            <person name="Larson L."/>
            <person name="Lui A."/>
            <person name="MacDonald P.J.P."/>
            <person name="Mehta T."/>
            <person name="Montmayeur A."/>
            <person name="Murphy C."/>
            <person name="Neiman D."/>
            <person name="Pearson M."/>
            <person name="Priest M."/>
            <person name="Roberts A."/>
            <person name="Saif S."/>
            <person name="Shea T."/>
            <person name="Shenoy N."/>
            <person name="Sisk P."/>
            <person name="Stolte C."/>
            <person name="Sykes S."/>
            <person name="Yandava C."/>
            <person name="Wortman J."/>
            <person name="Nusbaum C."/>
            <person name="Birren B."/>
        </authorList>
    </citation>
    <scope>NUCLEOTIDE SEQUENCE</scope>
    <source>
        <strain evidence="3">R3-111a-1</strain>
    </source>
</reference>
<feature type="compositionally biased region" description="Low complexity" evidence="1">
    <location>
        <begin position="76"/>
        <end position="94"/>
    </location>
</feature>
<feature type="domain" description="SIS" evidence="2">
    <location>
        <begin position="153"/>
        <end position="289"/>
    </location>
</feature>
<reference evidence="4" key="4">
    <citation type="journal article" date="2015" name="G3 (Bethesda)">
        <title>Genome sequences of three phytopathogenic species of the Magnaporthaceae family of fungi.</title>
        <authorList>
            <person name="Okagaki L.H."/>
            <person name="Nunes C.C."/>
            <person name="Sailsbery J."/>
            <person name="Clay B."/>
            <person name="Brown D."/>
            <person name="John T."/>
            <person name="Oh Y."/>
            <person name="Young N."/>
            <person name="Fitzgerald M."/>
            <person name="Haas B.J."/>
            <person name="Zeng Q."/>
            <person name="Young S."/>
            <person name="Adiconis X."/>
            <person name="Fan L."/>
            <person name="Levin J.Z."/>
            <person name="Mitchell T.K."/>
            <person name="Okubara P.A."/>
            <person name="Farman M.L."/>
            <person name="Kohn L.M."/>
            <person name="Birren B."/>
            <person name="Ma L.-J."/>
            <person name="Dean R.A."/>
        </authorList>
    </citation>
    <scope>NUCLEOTIDE SEQUENCE</scope>
    <source>
        <strain evidence="4">R3-111a-1</strain>
    </source>
</reference>
<evidence type="ECO:0000313" key="3">
    <source>
        <dbReference type="EMBL" id="EJT76725.1"/>
    </source>
</evidence>
<gene>
    <name evidence="4" type="primary">20347099</name>
    <name evidence="3" type="ORF">GGTG_06641</name>
</gene>
<evidence type="ECO:0000313" key="4">
    <source>
        <dbReference type="EnsemblFungi" id="EJT76725"/>
    </source>
</evidence>
<dbReference type="Gene3D" id="3.40.50.10490">
    <property type="entry name" value="Glucose-6-phosphate isomerase like protein, domain 1"/>
    <property type="match status" value="2"/>
</dbReference>
<evidence type="ECO:0000256" key="1">
    <source>
        <dbReference type="SAM" id="MobiDB-lite"/>
    </source>
</evidence>
<dbReference type="RefSeq" id="XP_009222725.1">
    <property type="nucleotide sequence ID" value="XM_009224461.1"/>
</dbReference>
<dbReference type="GO" id="GO:0097367">
    <property type="term" value="F:carbohydrate derivative binding"/>
    <property type="evidence" value="ECO:0007669"/>
    <property type="project" value="InterPro"/>
</dbReference>
<dbReference type="Proteomes" id="UP000006039">
    <property type="component" value="Unassembled WGS sequence"/>
</dbReference>
<dbReference type="EnsemblFungi" id="EJT76725">
    <property type="protein sequence ID" value="EJT76725"/>
    <property type="gene ID" value="GGTG_06641"/>
</dbReference>
<evidence type="ECO:0000313" key="5">
    <source>
        <dbReference type="Proteomes" id="UP000006039"/>
    </source>
</evidence>
<proteinExistence type="predicted"/>
<evidence type="ECO:0000259" key="2">
    <source>
        <dbReference type="PROSITE" id="PS51464"/>
    </source>
</evidence>
<dbReference type="OrthoDB" id="1872003at2759"/>
<dbReference type="PANTHER" id="PTHR38418:SF2">
    <property type="entry name" value="SUGAR ISOMERASE, KPSF_GUTQ (AFU_ORTHOLOGUE AFUA_6G08860)"/>
    <property type="match status" value="1"/>
</dbReference>
<dbReference type="Pfam" id="PF01380">
    <property type="entry name" value="SIS"/>
    <property type="match status" value="1"/>
</dbReference>
<feature type="compositionally biased region" description="Polar residues" evidence="1">
    <location>
        <begin position="392"/>
        <end position="403"/>
    </location>
</feature>
<dbReference type="EMBL" id="GL385397">
    <property type="protein sequence ID" value="EJT76725.1"/>
    <property type="molecule type" value="Genomic_DNA"/>
</dbReference>
<name>J3NZE2_GAET3</name>
<dbReference type="AlphaFoldDB" id="J3NZE2"/>
<dbReference type="PROSITE" id="PS51464">
    <property type="entry name" value="SIS"/>
    <property type="match status" value="1"/>
</dbReference>
<dbReference type="VEuPathDB" id="FungiDB:GGTG_06641"/>
<feature type="compositionally biased region" description="Pro residues" evidence="1">
    <location>
        <begin position="29"/>
        <end position="53"/>
    </location>
</feature>
<reference evidence="5" key="1">
    <citation type="submission" date="2010-07" db="EMBL/GenBank/DDBJ databases">
        <title>The genome sequence of Gaeumannomyces graminis var. tritici strain R3-111a-1.</title>
        <authorList>
            <consortium name="The Broad Institute Genome Sequencing Platform"/>
            <person name="Ma L.-J."/>
            <person name="Dead R."/>
            <person name="Young S."/>
            <person name="Zeng Q."/>
            <person name="Koehrsen M."/>
            <person name="Alvarado L."/>
            <person name="Berlin A."/>
            <person name="Chapman S.B."/>
            <person name="Chen Z."/>
            <person name="Freedman E."/>
            <person name="Gellesch M."/>
            <person name="Goldberg J."/>
            <person name="Griggs A."/>
            <person name="Gujja S."/>
            <person name="Heilman E.R."/>
            <person name="Heiman D."/>
            <person name="Hepburn T."/>
            <person name="Howarth C."/>
            <person name="Jen D."/>
            <person name="Larson L."/>
            <person name="Mehta T."/>
            <person name="Neiman D."/>
            <person name="Pearson M."/>
            <person name="Roberts A."/>
            <person name="Saif S."/>
            <person name="Shea T."/>
            <person name="Shenoy N."/>
            <person name="Sisk P."/>
            <person name="Stolte C."/>
            <person name="Sykes S."/>
            <person name="Walk T."/>
            <person name="White J."/>
            <person name="Yandava C."/>
            <person name="Haas B."/>
            <person name="Nusbaum C."/>
            <person name="Birren B."/>
        </authorList>
    </citation>
    <scope>NUCLEOTIDE SEQUENCE [LARGE SCALE GENOMIC DNA]</scope>
    <source>
        <strain evidence="5">R3-111a-1</strain>
    </source>
</reference>
<reference evidence="3" key="2">
    <citation type="submission" date="2010-07" db="EMBL/GenBank/DDBJ databases">
        <authorList>
            <consortium name="The Broad Institute Genome Sequencing Platform"/>
            <consortium name="Broad Institute Genome Sequencing Center for Infectious Disease"/>
            <person name="Ma L.-J."/>
            <person name="Dead R."/>
            <person name="Young S."/>
            <person name="Zeng Q."/>
            <person name="Koehrsen M."/>
            <person name="Alvarado L."/>
            <person name="Berlin A."/>
            <person name="Chapman S.B."/>
            <person name="Chen Z."/>
            <person name="Freedman E."/>
            <person name="Gellesch M."/>
            <person name="Goldberg J."/>
            <person name="Griggs A."/>
            <person name="Gujja S."/>
            <person name="Heilman E.R."/>
            <person name="Heiman D."/>
            <person name="Hepburn T."/>
            <person name="Howarth C."/>
            <person name="Jen D."/>
            <person name="Larson L."/>
            <person name="Mehta T."/>
            <person name="Neiman D."/>
            <person name="Pearson M."/>
            <person name="Roberts A."/>
            <person name="Saif S."/>
            <person name="Shea T."/>
            <person name="Shenoy N."/>
            <person name="Sisk P."/>
            <person name="Stolte C."/>
            <person name="Sykes S."/>
            <person name="Walk T."/>
            <person name="White J."/>
            <person name="Yandava C."/>
            <person name="Haas B."/>
            <person name="Nusbaum C."/>
            <person name="Birren B."/>
        </authorList>
    </citation>
    <scope>NUCLEOTIDE SEQUENCE</scope>
    <source>
        <strain evidence="3">R3-111a-1</strain>
    </source>
</reference>
<protein>
    <submittedName>
        <fullName evidence="3">KpsF/GutQ family protein</fullName>
    </submittedName>
</protein>
<accession>J3NZE2</accession>
<keyword evidence="5" id="KW-1185">Reference proteome</keyword>
<dbReference type="InterPro" id="IPR001347">
    <property type="entry name" value="SIS_dom"/>
</dbReference>
<feature type="region of interest" description="Disordered" evidence="1">
    <location>
        <begin position="387"/>
        <end position="415"/>
    </location>
</feature>
<dbReference type="SUPFAM" id="SSF53697">
    <property type="entry name" value="SIS domain"/>
    <property type="match status" value="1"/>
</dbReference>
<dbReference type="STRING" id="644352.J3NZE2"/>
<dbReference type="InterPro" id="IPR046348">
    <property type="entry name" value="SIS_dom_sf"/>
</dbReference>
<dbReference type="GeneID" id="20347099"/>
<dbReference type="PANTHER" id="PTHR38418">
    <property type="entry name" value="SUGAR ISOMERASE, KPSF/GUTQ (AFU_ORTHOLOGUE AFUA_6G08860)"/>
    <property type="match status" value="1"/>
</dbReference>
<reference evidence="4" key="5">
    <citation type="submission" date="2018-04" db="UniProtKB">
        <authorList>
            <consortium name="EnsemblFungi"/>
        </authorList>
    </citation>
    <scope>IDENTIFICATION</scope>
    <source>
        <strain evidence="4">R3-111a-1</strain>
    </source>
</reference>
<dbReference type="eggNOG" id="ENOG502RXQH">
    <property type="taxonomic scope" value="Eukaryota"/>
</dbReference>